<keyword evidence="9" id="KW-0998">Cell outer membrane</keyword>
<dbReference type="Gene3D" id="2.40.170.10">
    <property type="entry name" value="Porin, LamB type"/>
    <property type="match status" value="1"/>
</dbReference>
<dbReference type="KEGG" id="hoh:Hoch_6198"/>
<keyword evidence="6" id="KW-0406">Ion transport</keyword>
<evidence type="ECO:0000256" key="10">
    <source>
        <dbReference type="SAM" id="SignalP"/>
    </source>
</evidence>
<dbReference type="RefSeq" id="WP_012831265.1">
    <property type="nucleotide sequence ID" value="NC_013440.1"/>
</dbReference>
<dbReference type="Pfam" id="PF02264">
    <property type="entry name" value="LamB"/>
    <property type="match status" value="1"/>
</dbReference>
<keyword evidence="8" id="KW-0472">Membrane</keyword>
<protein>
    <submittedName>
        <fullName evidence="11">Porin LamB type</fullName>
    </submittedName>
</protein>
<keyword evidence="5" id="KW-0812">Transmembrane</keyword>
<dbReference type="GO" id="GO:0015144">
    <property type="term" value="F:carbohydrate transmembrane transporter activity"/>
    <property type="evidence" value="ECO:0007669"/>
    <property type="project" value="TreeGrafter"/>
</dbReference>
<comment type="similarity">
    <text evidence="2">Belongs to the porin LamB (TC 1.B.3) family.</text>
</comment>
<comment type="subcellular location">
    <subcellularLocation>
        <location evidence="1">Cell outer membrane</location>
        <topology evidence="1">Multi-pass membrane protein</topology>
    </subcellularLocation>
</comment>
<feature type="chain" id="PRO_5003011502" evidence="10">
    <location>
        <begin position="33"/>
        <end position="445"/>
    </location>
</feature>
<keyword evidence="3" id="KW-0813">Transport</keyword>
<dbReference type="InterPro" id="IPR036998">
    <property type="entry name" value="Porin_LamB_sf"/>
</dbReference>
<dbReference type="PANTHER" id="PTHR38762">
    <property type="entry name" value="CRYPTIC OUTER MEMBRANE PORIN BGLH-RELATED"/>
    <property type="match status" value="1"/>
</dbReference>
<reference evidence="11 12" key="1">
    <citation type="journal article" date="2010" name="Stand. Genomic Sci.">
        <title>Complete genome sequence of Haliangium ochraceum type strain (SMP-2).</title>
        <authorList>
            <consortium name="US DOE Joint Genome Institute (JGI-PGF)"/>
            <person name="Ivanova N."/>
            <person name="Daum C."/>
            <person name="Lang E."/>
            <person name="Abt B."/>
            <person name="Kopitz M."/>
            <person name="Saunders E."/>
            <person name="Lapidus A."/>
            <person name="Lucas S."/>
            <person name="Glavina Del Rio T."/>
            <person name="Nolan M."/>
            <person name="Tice H."/>
            <person name="Copeland A."/>
            <person name="Cheng J.F."/>
            <person name="Chen F."/>
            <person name="Bruce D."/>
            <person name="Goodwin L."/>
            <person name="Pitluck S."/>
            <person name="Mavromatis K."/>
            <person name="Pati A."/>
            <person name="Mikhailova N."/>
            <person name="Chen A."/>
            <person name="Palaniappan K."/>
            <person name="Land M."/>
            <person name="Hauser L."/>
            <person name="Chang Y.J."/>
            <person name="Jeffries C.D."/>
            <person name="Detter J.C."/>
            <person name="Brettin T."/>
            <person name="Rohde M."/>
            <person name="Goker M."/>
            <person name="Bristow J."/>
            <person name="Markowitz V."/>
            <person name="Eisen J.A."/>
            <person name="Hugenholtz P."/>
            <person name="Kyrpides N.C."/>
            <person name="Klenk H.P."/>
        </authorList>
    </citation>
    <scope>NUCLEOTIDE SEQUENCE [LARGE SCALE GENOMIC DNA]</scope>
    <source>
        <strain evidence="12">DSM 14365 / CIP 107738 / JCM 11303 / AJ 13395 / SMP-2</strain>
    </source>
</reference>
<dbReference type="InterPro" id="IPR003192">
    <property type="entry name" value="Porin_LamB"/>
</dbReference>
<name>D0LMI6_HALO1</name>
<accession>D0LMI6</accession>
<dbReference type="EMBL" id="CP001804">
    <property type="protein sequence ID" value="ACY18673.1"/>
    <property type="molecule type" value="Genomic_DNA"/>
</dbReference>
<dbReference type="GO" id="GO:0015774">
    <property type="term" value="P:polysaccharide transport"/>
    <property type="evidence" value="ECO:0007669"/>
    <property type="project" value="TreeGrafter"/>
</dbReference>
<gene>
    <name evidence="11" type="ordered locus">Hoch_6198</name>
</gene>
<evidence type="ECO:0000256" key="3">
    <source>
        <dbReference type="ARBA" id="ARBA00022448"/>
    </source>
</evidence>
<keyword evidence="4" id="KW-1134">Transmembrane beta strand</keyword>
<dbReference type="OrthoDB" id="106611at2"/>
<organism evidence="11 12">
    <name type="scientific">Haliangium ochraceum (strain DSM 14365 / JCM 11303 / SMP-2)</name>
    <dbReference type="NCBI Taxonomy" id="502025"/>
    <lineage>
        <taxon>Bacteria</taxon>
        <taxon>Pseudomonadati</taxon>
        <taxon>Myxococcota</taxon>
        <taxon>Polyangia</taxon>
        <taxon>Haliangiales</taxon>
        <taxon>Kofleriaceae</taxon>
        <taxon>Haliangium</taxon>
    </lineage>
</organism>
<dbReference type="GO" id="GO:0015288">
    <property type="term" value="F:porin activity"/>
    <property type="evidence" value="ECO:0007669"/>
    <property type="project" value="UniProtKB-KW"/>
</dbReference>
<dbReference type="Proteomes" id="UP000001880">
    <property type="component" value="Chromosome"/>
</dbReference>
<dbReference type="PANTHER" id="PTHR38762:SF1">
    <property type="entry name" value="CRYPTIC OUTER MEMBRANE PORIN BGLH-RELATED"/>
    <property type="match status" value="1"/>
</dbReference>
<evidence type="ECO:0000256" key="1">
    <source>
        <dbReference type="ARBA" id="ARBA00004571"/>
    </source>
</evidence>
<keyword evidence="12" id="KW-1185">Reference proteome</keyword>
<evidence type="ECO:0000256" key="5">
    <source>
        <dbReference type="ARBA" id="ARBA00022692"/>
    </source>
</evidence>
<keyword evidence="10" id="KW-0732">Signal</keyword>
<feature type="signal peptide" evidence="10">
    <location>
        <begin position="1"/>
        <end position="32"/>
    </location>
</feature>
<dbReference type="GO" id="GO:0006811">
    <property type="term" value="P:monoatomic ion transport"/>
    <property type="evidence" value="ECO:0007669"/>
    <property type="project" value="UniProtKB-KW"/>
</dbReference>
<evidence type="ECO:0000256" key="2">
    <source>
        <dbReference type="ARBA" id="ARBA00007055"/>
    </source>
</evidence>
<dbReference type="HOGENOM" id="CLU_032473_4_1_7"/>
<dbReference type="AlphaFoldDB" id="D0LMI6"/>
<keyword evidence="7" id="KW-0626">Porin</keyword>
<evidence type="ECO:0000256" key="8">
    <source>
        <dbReference type="ARBA" id="ARBA00023136"/>
    </source>
</evidence>
<dbReference type="GO" id="GO:0009279">
    <property type="term" value="C:cell outer membrane"/>
    <property type="evidence" value="ECO:0007669"/>
    <property type="project" value="UniProtKB-SubCell"/>
</dbReference>
<evidence type="ECO:0000313" key="12">
    <source>
        <dbReference type="Proteomes" id="UP000001880"/>
    </source>
</evidence>
<proteinExistence type="inferred from homology"/>
<dbReference type="STRING" id="502025.Hoch_6198"/>
<evidence type="ECO:0000313" key="11">
    <source>
        <dbReference type="EMBL" id="ACY18673.1"/>
    </source>
</evidence>
<evidence type="ECO:0000256" key="9">
    <source>
        <dbReference type="ARBA" id="ARBA00023237"/>
    </source>
</evidence>
<dbReference type="InterPro" id="IPR050286">
    <property type="entry name" value="G_neg_Bact_CarbUptk_Porin"/>
</dbReference>
<sequence>MRSLVMDFRTGLSALVPVATAALLAFPSLAHAEHELGTHGYFRIGAGFSGYAEERACYQAPGADWKFRLGNECDTWIEGGIHDLWTVREGGPTILTQVWLGTSIAEGRWNAFRFHNFTQMYLQASNIAELGRDTKVWIGRKYYQRHDIHINDFYWSEMLGDGFGVEDIDLGFGKLMFAYTRSNAFVDSDVIVDGAALPSESFQNNHDLRLTDIALGESSKLTLQAWFAHANGSYVGGERYAVPTKGITLAAWHEGSFGPLWNKASVQYGQGITRYKFRAWNPDTASVTDHEQAARLLESASTLRITEQFLLQPSQRLALFGAFVFQREHGGDFDDTDLSWYALGLRPMYFFNETYRALAELSWDRTTNGASELEGNLFKLTLAGELSTDFGFWNRPVLRAFVSVANWSDSFDGIVGAAGDGGTTRCTERPYSTCLSAGVQAEYWW</sequence>
<dbReference type="eggNOG" id="COG4580">
    <property type="taxonomic scope" value="Bacteria"/>
</dbReference>
<dbReference type="GO" id="GO:0046930">
    <property type="term" value="C:pore complex"/>
    <property type="evidence" value="ECO:0007669"/>
    <property type="project" value="UniProtKB-KW"/>
</dbReference>
<evidence type="ECO:0000256" key="4">
    <source>
        <dbReference type="ARBA" id="ARBA00022452"/>
    </source>
</evidence>
<dbReference type="SUPFAM" id="SSF56935">
    <property type="entry name" value="Porins"/>
    <property type="match status" value="1"/>
</dbReference>
<evidence type="ECO:0000256" key="6">
    <source>
        <dbReference type="ARBA" id="ARBA00023065"/>
    </source>
</evidence>
<evidence type="ECO:0000256" key="7">
    <source>
        <dbReference type="ARBA" id="ARBA00023114"/>
    </source>
</evidence>